<sequence length="1092" mass="121446">MERELLRHIGITSQWLFKKPLKSKSERKDEENPESSKNPQALQDENPPECKASAAETKELAALDDLLAKAQKVREIQLKVDEATAKANNPPKKKITKKPIPVAGNNSSVKQSTQPSVKKPIPKLSKTASRHPTAVKKPAAQKSAVRSTYSSSYSRPSSAKSLVQSRHSQTNSAKVYLDSVFKDTKGKLLKTGSRTQGDVTRLSDSEAQREEISIHSEKDSNSYSKDLHHELQPGPLRGNEPVTTVKTLEAFKCADRSTELSRELLESKLQVGVMNPLASDDLSNKFQNTTGKPCKSSGLSNQDGQCTQETRHVHGQKGEWFDPFSKEAELVLPGKYRKLKATSSRLYSELKSDTCKRDEPSPCQHFVNRIECVFDAEGISTHETLKSNARGLLEEHEKLTRLTDEVVNRSNNLNENSSWSEVYKCYRHWQVVLSKFNELQRKTQQLLEAEEQLSKRCPCGNCDAFDRVPSRDVTCVRDSSNIRDQGSSIEGCILLSSWMPDDIEVNLRDELCENLIWKYESVDFSYKSPKELNELIQLHHEVQLLRFKLNISQLADEKLLPLLEKLDPSDSAFVTLHRLMHGLVCGGGKDIFNEIDVNPQDNIITREELAAYLASTTGADGTDFLVIANSYIAGVDGDSASSADGALDRAEFAKLGFSNIASWKVDIPGKVSYIKHSLSCTQFPECSRNVTHMLERYFTAYAPDTPPNPGLYLSAFLDDVIDLYIFHSKVAGAKSLSAMQELQLLEVVCSCFQDQVSDIVRCEVFYLLFGISNQDIKDGKVDKKVEILTKLVSMAVALQCDHLLESMAIWMQRHHHRPDIVLKVTSAIVEDYTCLVPASLPFLEMLASHSPLMACQLMIALINLYPVVTDMKQKAEIPVSGSSNVPPLSLLKVVASWISDNPDLCLTTCPAALLTAGRLRGSLAPPESTPLPSGPILGLLRWVVLMPLAGNYSSIDRHTQLELRLLYSQLHLAIIQAFLSAGKNEENPQDEMELEPGEVMDESDSSHLIKGADLRELTQDMINLIEKIKTAEFKHSFVDQQVQLSLDRYAQTLQVAIATGCVSASKDELVAMTKLLPANRLLRTVSENLGSS</sequence>
<comment type="caution">
    <text evidence="2">The sequence shown here is derived from an EMBL/GenBank/DDBJ whole genome shotgun (WGS) entry which is preliminary data.</text>
</comment>
<feature type="region of interest" description="Disordered" evidence="1">
    <location>
        <begin position="17"/>
        <end position="57"/>
    </location>
</feature>
<evidence type="ECO:0000313" key="3">
    <source>
        <dbReference type="Proteomes" id="UP001159405"/>
    </source>
</evidence>
<feature type="region of interest" description="Disordered" evidence="1">
    <location>
        <begin position="79"/>
        <end position="169"/>
    </location>
</feature>
<gene>
    <name evidence="2" type="ORF">PLOB_00004819</name>
</gene>
<dbReference type="InterPro" id="IPR027844">
    <property type="entry name" value="INTS15"/>
</dbReference>
<dbReference type="Pfam" id="PF14964">
    <property type="entry name" value="INTS15"/>
    <property type="match status" value="1"/>
</dbReference>
<feature type="compositionally biased region" description="Polar residues" evidence="1">
    <location>
        <begin position="104"/>
        <end position="116"/>
    </location>
</feature>
<name>A0ABN8N9E6_9CNID</name>
<dbReference type="InterPro" id="IPR031518">
    <property type="entry name" value="DUF4693"/>
</dbReference>
<evidence type="ECO:0000313" key="2">
    <source>
        <dbReference type="EMBL" id="CAH3044680.1"/>
    </source>
</evidence>
<evidence type="ECO:0000256" key="1">
    <source>
        <dbReference type="SAM" id="MobiDB-lite"/>
    </source>
</evidence>
<dbReference type="EMBL" id="CALNXK010000012">
    <property type="protein sequence ID" value="CAH3044680.1"/>
    <property type="molecule type" value="Genomic_DNA"/>
</dbReference>
<dbReference type="PANTHER" id="PTHR14540">
    <property type="entry name" value="INTEGRATOR COMPLEX SUBUNIT 15"/>
    <property type="match status" value="1"/>
</dbReference>
<feature type="compositionally biased region" description="Low complexity" evidence="1">
    <location>
        <begin position="142"/>
        <end position="161"/>
    </location>
</feature>
<organism evidence="2 3">
    <name type="scientific">Porites lobata</name>
    <dbReference type="NCBI Taxonomy" id="104759"/>
    <lineage>
        <taxon>Eukaryota</taxon>
        <taxon>Metazoa</taxon>
        <taxon>Cnidaria</taxon>
        <taxon>Anthozoa</taxon>
        <taxon>Hexacorallia</taxon>
        <taxon>Scleractinia</taxon>
        <taxon>Fungiina</taxon>
        <taxon>Poritidae</taxon>
        <taxon>Porites</taxon>
    </lineage>
</organism>
<feature type="region of interest" description="Disordered" evidence="1">
    <location>
        <begin position="190"/>
        <end position="241"/>
    </location>
</feature>
<proteinExistence type="predicted"/>
<dbReference type="Proteomes" id="UP001159405">
    <property type="component" value="Unassembled WGS sequence"/>
</dbReference>
<reference evidence="2 3" key="1">
    <citation type="submission" date="2022-05" db="EMBL/GenBank/DDBJ databases">
        <authorList>
            <consortium name="Genoscope - CEA"/>
            <person name="William W."/>
        </authorList>
    </citation>
    <scope>NUCLEOTIDE SEQUENCE [LARGE SCALE GENOMIC DNA]</scope>
</reference>
<dbReference type="Pfam" id="PF15764">
    <property type="entry name" value="DUF4693"/>
    <property type="match status" value="1"/>
</dbReference>
<dbReference type="PANTHER" id="PTHR14540:SF2">
    <property type="entry name" value="INTEGRATOR COMPLEX SUBUNIT 15"/>
    <property type="match status" value="1"/>
</dbReference>
<feature type="compositionally biased region" description="Basic and acidic residues" evidence="1">
    <location>
        <begin position="201"/>
        <end position="231"/>
    </location>
</feature>
<protein>
    <submittedName>
        <fullName evidence="2">Uncharacterized protein</fullName>
    </submittedName>
</protein>
<accession>A0ABN8N9E6</accession>
<keyword evidence="3" id="KW-1185">Reference proteome</keyword>